<comment type="caution">
    <text evidence="1">The sequence shown here is derived from an EMBL/GenBank/DDBJ whole genome shotgun (WGS) entry which is preliminary data.</text>
</comment>
<evidence type="ECO:0000313" key="2">
    <source>
        <dbReference type="Proteomes" id="UP000821845"/>
    </source>
</evidence>
<dbReference type="Proteomes" id="UP000821845">
    <property type="component" value="Chromosome 2"/>
</dbReference>
<keyword evidence="2" id="KW-1185">Reference proteome</keyword>
<protein>
    <submittedName>
        <fullName evidence="1">Uncharacterized protein</fullName>
    </submittedName>
</protein>
<gene>
    <name evidence="1" type="ORF">HPB50_000750</name>
</gene>
<dbReference type="EMBL" id="CM023482">
    <property type="protein sequence ID" value="KAH6937483.1"/>
    <property type="molecule type" value="Genomic_DNA"/>
</dbReference>
<evidence type="ECO:0000313" key="1">
    <source>
        <dbReference type="EMBL" id="KAH6937483.1"/>
    </source>
</evidence>
<reference evidence="1" key="1">
    <citation type="submission" date="2020-05" db="EMBL/GenBank/DDBJ databases">
        <title>Large-scale comparative analyses of tick genomes elucidate their genetic diversity and vector capacities.</title>
        <authorList>
            <person name="Jia N."/>
            <person name="Wang J."/>
            <person name="Shi W."/>
            <person name="Du L."/>
            <person name="Sun Y."/>
            <person name="Zhan W."/>
            <person name="Jiang J."/>
            <person name="Wang Q."/>
            <person name="Zhang B."/>
            <person name="Ji P."/>
            <person name="Sakyi L.B."/>
            <person name="Cui X."/>
            <person name="Yuan T."/>
            <person name="Jiang B."/>
            <person name="Yang W."/>
            <person name="Lam T.T.-Y."/>
            <person name="Chang Q."/>
            <person name="Ding S."/>
            <person name="Wang X."/>
            <person name="Zhu J."/>
            <person name="Ruan X."/>
            <person name="Zhao L."/>
            <person name="Wei J."/>
            <person name="Que T."/>
            <person name="Du C."/>
            <person name="Cheng J."/>
            <person name="Dai P."/>
            <person name="Han X."/>
            <person name="Huang E."/>
            <person name="Gao Y."/>
            <person name="Liu J."/>
            <person name="Shao H."/>
            <person name="Ye R."/>
            <person name="Li L."/>
            <person name="Wei W."/>
            <person name="Wang X."/>
            <person name="Wang C."/>
            <person name="Yang T."/>
            <person name="Huo Q."/>
            <person name="Li W."/>
            <person name="Guo W."/>
            <person name="Chen H."/>
            <person name="Zhou L."/>
            <person name="Ni X."/>
            <person name="Tian J."/>
            <person name="Zhou Y."/>
            <person name="Sheng Y."/>
            <person name="Liu T."/>
            <person name="Pan Y."/>
            <person name="Xia L."/>
            <person name="Li J."/>
            <person name="Zhao F."/>
            <person name="Cao W."/>
        </authorList>
    </citation>
    <scope>NUCLEOTIDE SEQUENCE</scope>
    <source>
        <strain evidence="1">Hyas-2018</strain>
    </source>
</reference>
<accession>A0ACB7SRK6</accession>
<organism evidence="1 2">
    <name type="scientific">Hyalomma asiaticum</name>
    <name type="common">Tick</name>
    <dbReference type="NCBI Taxonomy" id="266040"/>
    <lineage>
        <taxon>Eukaryota</taxon>
        <taxon>Metazoa</taxon>
        <taxon>Ecdysozoa</taxon>
        <taxon>Arthropoda</taxon>
        <taxon>Chelicerata</taxon>
        <taxon>Arachnida</taxon>
        <taxon>Acari</taxon>
        <taxon>Parasitiformes</taxon>
        <taxon>Ixodida</taxon>
        <taxon>Ixodoidea</taxon>
        <taxon>Ixodidae</taxon>
        <taxon>Hyalomminae</taxon>
        <taxon>Hyalomma</taxon>
    </lineage>
</organism>
<proteinExistence type="predicted"/>
<name>A0ACB7SRK6_HYAAI</name>
<sequence length="74" mass="8616">MADNSKIFYGGVFLLFLAYSLQDFFFRADESATQMKEIPKTSFKTDFANPKLKFLYWCHDKSPNEPNPPSCRSH</sequence>